<comment type="similarity">
    <text evidence="3 10">Belongs to the glycosyltransferase 39 family.</text>
</comment>
<name>A0A560WHJ6_9MICO</name>
<dbReference type="Proteomes" id="UP000315628">
    <property type="component" value="Unassembled WGS sequence"/>
</dbReference>
<feature type="transmembrane region" description="Helical" evidence="10">
    <location>
        <begin position="179"/>
        <end position="198"/>
    </location>
</feature>
<reference evidence="13 14" key="1">
    <citation type="submission" date="2019-06" db="EMBL/GenBank/DDBJ databases">
        <title>Sequencing the genomes of 1000 actinobacteria strains.</title>
        <authorList>
            <person name="Klenk H.-P."/>
        </authorList>
    </citation>
    <scope>NUCLEOTIDE SEQUENCE [LARGE SCALE GENOMIC DNA]</scope>
    <source>
        <strain evidence="13 14">DSM 18935</strain>
    </source>
</reference>
<evidence type="ECO:0000256" key="5">
    <source>
        <dbReference type="ARBA" id="ARBA00022679"/>
    </source>
</evidence>
<evidence type="ECO:0000313" key="13">
    <source>
        <dbReference type="EMBL" id="TWD17109.1"/>
    </source>
</evidence>
<comment type="pathway">
    <text evidence="2 10">Protein modification; protein glycosylation.</text>
</comment>
<feature type="transmembrane region" description="Helical" evidence="10">
    <location>
        <begin position="28"/>
        <end position="47"/>
    </location>
</feature>
<feature type="domain" description="Protein O-mannosyl-transferase C-terminal four TM" evidence="12">
    <location>
        <begin position="340"/>
        <end position="530"/>
    </location>
</feature>
<evidence type="ECO:0000313" key="14">
    <source>
        <dbReference type="Proteomes" id="UP000315628"/>
    </source>
</evidence>
<dbReference type="AlphaFoldDB" id="A0A560WHJ6"/>
<dbReference type="InterPro" id="IPR003342">
    <property type="entry name" value="ArnT-like_N"/>
</dbReference>
<evidence type="ECO:0000259" key="11">
    <source>
        <dbReference type="Pfam" id="PF02366"/>
    </source>
</evidence>
<gene>
    <name evidence="13" type="ORF">FB557_0670</name>
</gene>
<organism evidence="13 14">
    <name type="scientific">Marihabitans asiaticum</name>
    <dbReference type="NCBI Taxonomy" id="415218"/>
    <lineage>
        <taxon>Bacteria</taxon>
        <taxon>Bacillati</taxon>
        <taxon>Actinomycetota</taxon>
        <taxon>Actinomycetes</taxon>
        <taxon>Micrococcales</taxon>
        <taxon>Intrasporangiaceae</taxon>
        <taxon>Marihabitans</taxon>
    </lineage>
</organism>
<feature type="domain" description="ArnT-like N-terminal" evidence="11">
    <location>
        <begin position="37"/>
        <end position="195"/>
    </location>
</feature>
<comment type="subcellular location">
    <subcellularLocation>
        <location evidence="10">Cell membrane</location>
    </subcellularLocation>
    <subcellularLocation>
        <location evidence="1">Endomembrane system</location>
        <topology evidence="1">Multi-pass membrane protein</topology>
    </subcellularLocation>
</comment>
<keyword evidence="10" id="KW-1003">Cell membrane</keyword>
<keyword evidence="14" id="KW-1185">Reference proteome</keyword>
<evidence type="ECO:0000256" key="2">
    <source>
        <dbReference type="ARBA" id="ARBA00004922"/>
    </source>
</evidence>
<keyword evidence="6 10" id="KW-0812">Transmembrane</keyword>
<dbReference type="GO" id="GO:0005886">
    <property type="term" value="C:plasma membrane"/>
    <property type="evidence" value="ECO:0007669"/>
    <property type="project" value="UniProtKB-SubCell"/>
</dbReference>
<feature type="transmembrane region" description="Helical" evidence="10">
    <location>
        <begin position="291"/>
        <end position="314"/>
    </location>
</feature>
<dbReference type="InterPro" id="IPR032421">
    <property type="entry name" value="PMT_4TMC"/>
</dbReference>
<sequence>MRAMGRVEELRVRLLGRLPTFDSRRERLLGWLGPLLFAVIGGVLRFWRLDRPHQLVFDETYYVKQGVSMLRYGVEMRWTGDGEEVDPLFTAGTLDVFKTAEGDMVVHPPVGKWVIAAGEWLFGPTSSWGWRFAVALLGTLSILMIGRIARRLFASSFLGTAAAFLTAFEGHHFVHSRTALLDIILMFFALAAFGALLVDRDDYRRRLAAAVGSLPARGPDRLARLRYGPMIWWRPWRLVGALMLGLACGTKWSGLYFFAAFGLMSVLWDVGARRAVGVRHWLVTGLWRDGAWAFVTMTPVILATYLASFAGWFASDRGYARHWASEHPGEGVTWLPESLRSLLHYHHEALTFHNGLTSPHTYESNPWSWMIQSRPTSFFYEGKDASAVGCEVEKCSKAITSLGSVSIWWAATAALFVLLVAWAMRRDWRAGAILAGFVGGWLPWFALQHRTIFTFYTISFQPWVILAVVYLLALAMPPARSSALRRQVGYALIGGYALVVLANFAFFWPIWTAQVIPYEHWQWRMWFPSWV</sequence>
<feature type="transmembrane region" description="Helical" evidence="10">
    <location>
        <begin position="128"/>
        <end position="145"/>
    </location>
</feature>
<evidence type="ECO:0000256" key="9">
    <source>
        <dbReference type="ARBA" id="ARBA00093617"/>
    </source>
</evidence>
<feature type="transmembrane region" description="Helical" evidence="10">
    <location>
        <begin position="430"/>
        <end position="447"/>
    </location>
</feature>
<proteinExistence type="inferred from homology"/>
<evidence type="ECO:0000256" key="8">
    <source>
        <dbReference type="ARBA" id="ARBA00023136"/>
    </source>
</evidence>
<evidence type="ECO:0000256" key="3">
    <source>
        <dbReference type="ARBA" id="ARBA00007222"/>
    </source>
</evidence>
<feature type="transmembrane region" description="Helical" evidence="10">
    <location>
        <begin position="406"/>
        <end position="423"/>
    </location>
</feature>
<dbReference type="GO" id="GO:0004169">
    <property type="term" value="F:dolichyl-phosphate-mannose-protein mannosyltransferase activity"/>
    <property type="evidence" value="ECO:0007669"/>
    <property type="project" value="UniProtKB-UniRule"/>
</dbReference>
<feature type="transmembrane region" description="Helical" evidence="10">
    <location>
        <begin position="453"/>
        <end position="476"/>
    </location>
</feature>
<dbReference type="Pfam" id="PF02366">
    <property type="entry name" value="PMT"/>
    <property type="match status" value="1"/>
</dbReference>
<dbReference type="EC" id="2.4.1.-" evidence="10"/>
<evidence type="ECO:0000256" key="4">
    <source>
        <dbReference type="ARBA" id="ARBA00022676"/>
    </source>
</evidence>
<dbReference type="UniPathway" id="UPA00378"/>
<evidence type="ECO:0000259" key="12">
    <source>
        <dbReference type="Pfam" id="PF16192"/>
    </source>
</evidence>
<dbReference type="Pfam" id="PF16192">
    <property type="entry name" value="PMT_4TMC"/>
    <property type="match status" value="1"/>
</dbReference>
<feature type="transmembrane region" description="Helical" evidence="10">
    <location>
        <begin position="488"/>
        <end position="511"/>
    </location>
</feature>
<accession>A0A560WHJ6</accession>
<keyword evidence="7 10" id="KW-1133">Transmembrane helix</keyword>
<protein>
    <recommendedName>
        <fullName evidence="9 10">Polyprenol-phosphate-mannose--protein mannosyltransferase</fullName>
        <ecNumber evidence="10">2.4.1.-</ecNumber>
    </recommendedName>
</protein>
<evidence type="ECO:0000256" key="6">
    <source>
        <dbReference type="ARBA" id="ARBA00022692"/>
    </source>
</evidence>
<dbReference type="PANTHER" id="PTHR10050:SF46">
    <property type="entry name" value="PROTEIN O-MANNOSYL-TRANSFERASE 2"/>
    <property type="match status" value="1"/>
</dbReference>
<keyword evidence="8 10" id="KW-0472">Membrane</keyword>
<evidence type="ECO:0000256" key="10">
    <source>
        <dbReference type="RuleBase" id="RU367007"/>
    </source>
</evidence>
<evidence type="ECO:0000256" key="1">
    <source>
        <dbReference type="ARBA" id="ARBA00004127"/>
    </source>
</evidence>
<dbReference type="PANTHER" id="PTHR10050">
    <property type="entry name" value="DOLICHYL-PHOSPHATE-MANNOSE--PROTEIN MANNOSYLTRANSFERASE"/>
    <property type="match status" value="1"/>
</dbReference>
<feature type="transmembrane region" description="Helical" evidence="10">
    <location>
        <begin position="152"/>
        <end position="173"/>
    </location>
</feature>
<comment type="caution">
    <text evidence="13">The sequence shown here is derived from an EMBL/GenBank/DDBJ whole genome shotgun (WGS) entry which is preliminary data.</text>
</comment>
<dbReference type="InterPro" id="IPR027005">
    <property type="entry name" value="PMT-like"/>
</dbReference>
<keyword evidence="4 10" id="KW-0328">Glycosyltransferase</keyword>
<comment type="function">
    <text evidence="10">Protein O-mannosyltransferase that catalyzes the transfer of a single mannose residue from a polyprenol phospho-mannosyl lipidic donor to the hydroxyl group of selected serine and threonine residues in acceptor proteins.</text>
</comment>
<dbReference type="EMBL" id="VIUW01000001">
    <property type="protein sequence ID" value="TWD17109.1"/>
    <property type="molecule type" value="Genomic_DNA"/>
</dbReference>
<evidence type="ECO:0000256" key="7">
    <source>
        <dbReference type="ARBA" id="ARBA00022989"/>
    </source>
</evidence>
<keyword evidence="5 10" id="KW-0808">Transferase</keyword>
<dbReference type="GO" id="GO:0012505">
    <property type="term" value="C:endomembrane system"/>
    <property type="evidence" value="ECO:0007669"/>
    <property type="project" value="UniProtKB-SubCell"/>
</dbReference>